<dbReference type="EMBL" id="CAXHTB010000021">
    <property type="protein sequence ID" value="CAL0328469.1"/>
    <property type="molecule type" value="Genomic_DNA"/>
</dbReference>
<evidence type="ECO:0000256" key="1">
    <source>
        <dbReference type="SAM" id="MobiDB-lite"/>
    </source>
</evidence>
<protein>
    <submittedName>
        <fullName evidence="2">Uncharacterized protein</fullName>
    </submittedName>
</protein>
<sequence>MSRKRKIKRNEMNGTLRHSPKIGTSAFASSKMMEAVAMSQQYASVINFRNEFSEFIAATTKTVVNLYLSCDF</sequence>
<evidence type="ECO:0000313" key="3">
    <source>
        <dbReference type="Proteomes" id="UP001497480"/>
    </source>
</evidence>
<dbReference type="Proteomes" id="UP001497480">
    <property type="component" value="Unassembled WGS sequence"/>
</dbReference>
<comment type="caution">
    <text evidence="2">The sequence shown here is derived from an EMBL/GenBank/DDBJ whole genome shotgun (WGS) entry which is preliminary data.</text>
</comment>
<feature type="region of interest" description="Disordered" evidence="1">
    <location>
        <begin position="1"/>
        <end position="20"/>
    </location>
</feature>
<name>A0AAV1Y5V1_LUPLU</name>
<keyword evidence="3" id="KW-1185">Reference proteome</keyword>
<reference evidence="2 3" key="1">
    <citation type="submission" date="2024-03" db="EMBL/GenBank/DDBJ databases">
        <authorList>
            <person name="Martinez-Hernandez J."/>
        </authorList>
    </citation>
    <scope>NUCLEOTIDE SEQUENCE [LARGE SCALE GENOMIC DNA]</scope>
</reference>
<proteinExistence type="predicted"/>
<evidence type="ECO:0000313" key="2">
    <source>
        <dbReference type="EMBL" id="CAL0328469.1"/>
    </source>
</evidence>
<dbReference type="AlphaFoldDB" id="A0AAV1Y5V1"/>
<gene>
    <name evidence="2" type="ORF">LLUT_LOCUS29529</name>
</gene>
<organism evidence="2 3">
    <name type="scientific">Lupinus luteus</name>
    <name type="common">European yellow lupine</name>
    <dbReference type="NCBI Taxonomy" id="3873"/>
    <lineage>
        <taxon>Eukaryota</taxon>
        <taxon>Viridiplantae</taxon>
        <taxon>Streptophyta</taxon>
        <taxon>Embryophyta</taxon>
        <taxon>Tracheophyta</taxon>
        <taxon>Spermatophyta</taxon>
        <taxon>Magnoliopsida</taxon>
        <taxon>eudicotyledons</taxon>
        <taxon>Gunneridae</taxon>
        <taxon>Pentapetalae</taxon>
        <taxon>rosids</taxon>
        <taxon>fabids</taxon>
        <taxon>Fabales</taxon>
        <taxon>Fabaceae</taxon>
        <taxon>Papilionoideae</taxon>
        <taxon>50 kb inversion clade</taxon>
        <taxon>genistoids sensu lato</taxon>
        <taxon>core genistoids</taxon>
        <taxon>Genisteae</taxon>
        <taxon>Lupinus</taxon>
    </lineage>
</organism>
<accession>A0AAV1Y5V1</accession>